<dbReference type="RefSeq" id="WP_119772012.1">
    <property type="nucleotide sequence ID" value="NZ_QYUO01000003.1"/>
</dbReference>
<dbReference type="InterPro" id="IPR001482">
    <property type="entry name" value="T2SS/T4SS_dom"/>
</dbReference>
<dbReference type="GO" id="GO:0005524">
    <property type="term" value="F:ATP binding"/>
    <property type="evidence" value="ECO:0007669"/>
    <property type="project" value="UniProtKB-KW"/>
</dbReference>
<name>A0A3A3FGA4_9BURK</name>
<evidence type="ECO:0000313" key="5">
    <source>
        <dbReference type="EMBL" id="RJF92127.1"/>
    </source>
</evidence>
<evidence type="ECO:0000256" key="3">
    <source>
        <dbReference type="ARBA" id="ARBA00022840"/>
    </source>
</evidence>
<dbReference type="PANTHER" id="PTHR30258:SF3">
    <property type="entry name" value="SLL1921 PROTEIN"/>
    <property type="match status" value="1"/>
</dbReference>
<accession>A0A3A3FGA4</accession>
<reference evidence="6" key="1">
    <citation type="submission" date="2018-09" db="EMBL/GenBank/DDBJ databases">
        <authorList>
            <person name="Zhu H."/>
        </authorList>
    </citation>
    <scope>NUCLEOTIDE SEQUENCE [LARGE SCALE GENOMIC DNA]</scope>
    <source>
        <strain evidence="6">K1R23-30</strain>
    </source>
</reference>
<evidence type="ECO:0000256" key="2">
    <source>
        <dbReference type="ARBA" id="ARBA00022741"/>
    </source>
</evidence>
<dbReference type="Gene3D" id="3.40.50.300">
    <property type="entry name" value="P-loop containing nucleotide triphosphate hydrolases"/>
    <property type="match status" value="1"/>
</dbReference>
<dbReference type="OrthoDB" id="5442742at2"/>
<protein>
    <submittedName>
        <fullName evidence="5">Secretion system protein E</fullName>
    </submittedName>
</protein>
<comment type="caution">
    <text evidence="5">The sequence shown here is derived from an EMBL/GenBank/DDBJ whole genome shotgun (WGS) entry which is preliminary data.</text>
</comment>
<evidence type="ECO:0000259" key="4">
    <source>
        <dbReference type="Pfam" id="PF00437"/>
    </source>
</evidence>
<proteinExistence type="inferred from homology"/>
<dbReference type="GO" id="GO:0016887">
    <property type="term" value="F:ATP hydrolysis activity"/>
    <property type="evidence" value="ECO:0007669"/>
    <property type="project" value="TreeGrafter"/>
</dbReference>
<dbReference type="GO" id="GO:0005886">
    <property type="term" value="C:plasma membrane"/>
    <property type="evidence" value="ECO:0007669"/>
    <property type="project" value="TreeGrafter"/>
</dbReference>
<dbReference type="InterPro" id="IPR027417">
    <property type="entry name" value="P-loop_NTPase"/>
</dbReference>
<keyword evidence="6" id="KW-1185">Reference proteome</keyword>
<dbReference type="EMBL" id="QYUO01000003">
    <property type="protein sequence ID" value="RJF92127.1"/>
    <property type="molecule type" value="Genomic_DNA"/>
</dbReference>
<evidence type="ECO:0000313" key="6">
    <source>
        <dbReference type="Proteomes" id="UP000265955"/>
    </source>
</evidence>
<feature type="domain" description="Bacterial type II secretion system protein E" evidence="4">
    <location>
        <begin position="69"/>
        <end position="316"/>
    </location>
</feature>
<gene>
    <name evidence="5" type="ORF">D3871_26140</name>
</gene>
<evidence type="ECO:0000256" key="1">
    <source>
        <dbReference type="ARBA" id="ARBA00006611"/>
    </source>
</evidence>
<keyword evidence="2" id="KW-0547">Nucleotide-binding</keyword>
<dbReference type="PANTHER" id="PTHR30258">
    <property type="entry name" value="TYPE II SECRETION SYSTEM PROTEIN GSPE-RELATED"/>
    <property type="match status" value="1"/>
</dbReference>
<keyword evidence="3" id="KW-0067">ATP-binding</keyword>
<dbReference type="SUPFAM" id="SSF52540">
    <property type="entry name" value="P-loop containing nucleoside triphosphate hydrolases"/>
    <property type="match status" value="1"/>
</dbReference>
<comment type="similarity">
    <text evidence="1">Belongs to the GSP E family.</text>
</comment>
<organism evidence="5 6">
    <name type="scientific">Noviherbaspirillum saxi</name>
    <dbReference type="NCBI Taxonomy" id="2320863"/>
    <lineage>
        <taxon>Bacteria</taxon>
        <taxon>Pseudomonadati</taxon>
        <taxon>Pseudomonadota</taxon>
        <taxon>Betaproteobacteria</taxon>
        <taxon>Burkholderiales</taxon>
        <taxon>Oxalobacteraceae</taxon>
        <taxon>Noviherbaspirillum</taxon>
    </lineage>
</organism>
<dbReference type="Proteomes" id="UP000265955">
    <property type="component" value="Unassembled WGS sequence"/>
</dbReference>
<dbReference type="AlphaFoldDB" id="A0A3A3FGA4"/>
<sequence length="324" mass="34737">MLDATKVAQLSFSDVYLGHPVLGDLLADVPGAGLNPLRAGASLREDLDRLTQVCRQTRDASIAAPSFKVAHDGAVYRVSVLPAAGGEVFVLRRIEDAIRGLAETGIPSAYLPRLMDRDLSGLFIISGAAKAGKTTTACALIKARLQEYGGIAVTAEDPIELPLEGAHRDGVCYQTPATRENGGYAEAFRRCMRWGAKTIFVGEIAEREIAAEVLQASVNGRLIISTMQAGSVVKTITRLQALANERLDPGCAQAMLADGLAGVLHQRFASSASKKLETEFLYLKDATAARASIRQGRFEVLTSEIRQQVATMIVENATFRHVGK</sequence>
<dbReference type="Pfam" id="PF00437">
    <property type="entry name" value="T2SSE"/>
    <property type="match status" value="1"/>
</dbReference>